<reference evidence="1" key="1">
    <citation type="submission" date="2006-10" db="EMBL/GenBank/DDBJ databases">
        <authorList>
            <person name="Amadeo P."/>
            <person name="Zhao Q."/>
            <person name="Wortman J."/>
            <person name="Fraser-Liggett C."/>
            <person name="Carlton J."/>
        </authorList>
    </citation>
    <scope>NUCLEOTIDE SEQUENCE</scope>
    <source>
        <strain evidence="1">G3</strain>
    </source>
</reference>
<dbReference type="OrthoDB" id="10472845at2759"/>
<dbReference type="EMBL" id="DS113860">
    <property type="protein sequence ID" value="EAX94397.1"/>
    <property type="molecule type" value="Genomic_DNA"/>
</dbReference>
<dbReference type="VEuPathDB" id="TrichDB:TVAGG3_1047590"/>
<sequence>MFGTRPIPYKMTKESTDWLNFIIYRVLTHFQTPESIAKINALVNDKVKPAKFELLTLGNSPVIPYVATLDVNNKDDIKILIPLTWEEGPSLNFSMLNENLTAEVDLKLFKGTLLVSWPTNQEIDLEIRFINDCKIDFDVSLILFKNTWLPLSSIPLFGPVIKGLISFFMTKGAIKVKAEIQIPDELR</sequence>
<accession>A2FL26</accession>
<organism evidence="1 2">
    <name type="scientific">Trichomonas vaginalis (strain ATCC PRA-98 / G3)</name>
    <dbReference type="NCBI Taxonomy" id="412133"/>
    <lineage>
        <taxon>Eukaryota</taxon>
        <taxon>Metamonada</taxon>
        <taxon>Parabasalia</taxon>
        <taxon>Trichomonadida</taxon>
        <taxon>Trichomonadidae</taxon>
        <taxon>Trichomonas</taxon>
    </lineage>
</organism>
<dbReference type="AlphaFoldDB" id="A2FL26"/>
<dbReference type="VEuPathDB" id="TrichDB:TVAG_194830"/>
<reference evidence="1" key="2">
    <citation type="journal article" date="2007" name="Science">
        <title>Draft genome sequence of the sexually transmitted pathogen Trichomonas vaginalis.</title>
        <authorList>
            <person name="Carlton J.M."/>
            <person name="Hirt R.P."/>
            <person name="Silva J.C."/>
            <person name="Delcher A.L."/>
            <person name="Schatz M."/>
            <person name="Zhao Q."/>
            <person name="Wortman J.R."/>
            <person name="Bidwell S.L."/>
            <person name="Alsmark U.C.M."/>
            <person name="Besteiro S."/>
            <person name="Sicheritz-Ponten T."/>
            <person name="Noel C.J."/>
            <person name="Dacks J.B."/>
            <person name="Foster P.G."/>
            <person name="Simillion C."/>
            <person name="Van de Peer Y."/>
            <person name="Miranda-Saavedra D."/>
            <person name="Barton G.J."/>
            <person name="Westrop G.D."/>
            <person name="Mueller S."/>
            <person name="Dessi D."/>
            <person name="Fiori P.L."/>
            <person name="Ren Q."/>
            <person name="Paulsen I."/>
            <person name="Zhang H."/>
            <person name="Bastida-Corcuera F.D."/>
            <person name="Simoes-Barbosa A."/>
            <person name="Brown M.T."/>
            <person name="Hayes R.D."/>
            <person name="Mukherjee M."/>
            <person name="Okumura C.Y."/>
            <person name="Schneider R."/>
            <person name="Smith A.J."/>
            <person name="Vanacova S."/>
            <person name="Villalvazo M."/>
            <person name="Haas B.J."/>
            <person name="Pertea M."/>
            <person name="Feldblyum T.V."/>
            <person name="Utterback T.R."/>
            <person name="Shu C.L."/>
            <person name="Osoegawa K."/>
            <person name="de Jong P.J."/>
            <person name="Hrdy I."/>
            <person name="Horvathova L."/>
            <person name="Zubacova Z."/>
            <person name="Dolezal P."/>
            <person name="Malik S.B."/>
            <person name="Logsdon J.M. Jr."/>
            <person name="Henze K."/>
            <person name="Gupta A."/>
            <person name="Wang C.C."/>
            <person name="Dunne R.L."/>
            <person name="Upcroft J.A."/>
            <person name="Upcroft P."/>
            <person name="White O."/>
            <person name="Salzberg S.L."/>
            <person name="Tang P."/>
            <person name="Chiu C.-H."/>
            <person name="Lee Y.-S."/>
            <person name="Embley T.M."/>
            <person name="Coombs G.H."/>
            <person name="Mottram J.C."/>
            <person name="Tachezy J."/>
            <person name="Fraser-Liggett C.M."/>
            <person name="Johnson P.J."/>
        </authorList>
    </citation>
    <scope>NUCLEOTIDE SEQUENCE [LARGE SCALE GENOMIC DNA]</scope>
    <source>
        <strain evidence="1">G3</strain>
    </source>
</reference>
<keyword evidence="2" id="KW-1185">Reference proteome</keyword>
<dbReference type="SMR" id="A2FL26"/>
<proteinExistence type="predicted"/>
<evidence type="ECO:0000313" key="2">
    <source>
        <dbReference type="Proteomes" id="UP000001542"/>
    </source>
</evidence>
<name>A2FL26_TRIV3</name>
<dbReference type="InParanoid" id="A2FL26"/>
<dbReference type="Proteomes" id="UP000001542">
    <property type="component" value="Unassembled WGS sequence"/>
</dbReference>
<dbReference type="KEGG" id="tva:4752129"/>
<evidence type="ECO:0008006" key="3">
    <source>
        <dbReference type="Google" id="ProtNLM"/>
    </source>
</evidence>
<evidence type="ECO:0000313" key="1">
    <source>
        <dbReference type="EMBL" id="EAX94397.1"/>
    </source>
</evidence>
<protein>
    <recommendedName>
        <fullName evidence="3">SMP-LTD domain-containing protein</fullName>
    </recommendedName>
</protein>
<dbReference type="RefSeq" id="XP_001307327.1">
    <property type="nucleotide sequence ID" value="XM_001307326.1"/>
</dbReference>
<gene>
    <name evidence="1" type="ORF">TVAG_194830</name>
</gene>